<accession>A0A4S2HAJ8</accession>
<keyword evidence="1" id="KW-0812">Transmembrane</keyword>
<dbReference type="Pfam" id="PF08376">
    <property type="entry name" value="NIT"/>
    <property type="match status" value="1"/>
</dbReference>
<dbReference type="EMBL" id="SRXV01000002">
    <property type="protein sequence ID" value="TGY92783.1"/>
    <property type="molecule type" value="Genomic_DNA"/>
</dbReference>
<name>A0A4S2HAJ8_9PROT</name>
<comment type="caution">
    <text evidence="3">The sequence shown here is derived from an EMBL/GenBank/DDBJ whole genome shotgun (WGS) entry which is preliminary data.</text>
</comment>
<dbReference type="InterPro" id="IPR013587">
    <property type="entry name" value="Nitrate/nitrite_sensing"/>
</dbReference>
<keyword evidence="1" id="KW-1133">Transmembrane helix</keyword>
<keyword evidence="4" id="KW-1185">Reference proteome</keyword>
<evidence type="ECO:0000313" key="3">
    <source>
        <dbReference type="EMBL" id="TGY92783.1"/>
    </source>
</evidence>
<feature type="transmembrane region" description="Helical" evidence="1">
    <location>
        <begin position="26"/>
        <end position="43"/>
    </location>
</feature>
<feature type="domain" description="Nitrate/nitrite sensing protein" evidence="2">
    <location>
        <begin position="71"/>
        <end position="299"/>
    </location>
</feature>
<sequence length="366" mass="39625">MLSTIRCTGWGISMAAASDSDLPHKLILAIGLFLVLVAVAVTAQRVSSLDARVAQADKSLEHFAYANVMLDDLGRERTEAIYLTALKDSAPDEYESRVESTNSIMSVLSTAVADEEWRRSLSDVGRESLNRTRPAVLALGPLREDVRRGTASPEAVATRYTAVIDSMIAEMGVLIHDRLGETTFGEAFVALARLDDRIGLENALGQVAFAQGWLPEPLRAEFERAIETQQVQRTQYHANTDAAAASALNLAFHRTGTASLTAMRDAVWGSGEEGAVLERSEMIAWSESMRARHNDLSMLRSLRLREETEVFEAATRARMRSALLQGVIASVLVLVLMSGALLVLRRQTRAGTASESGADGGPAALV</sequence>
<organism evidence="3 4">
    <name type="scientific">Marinicauda pacifica</name>
    <dbReference type="NCBI Taxonomy" id="1133559"/>
    <lineage>
        <taxon>Bacteria</taxon>
        <taxon>Pseudomonadati</taxon>
        <taxon>Pseudomonadota</taxon>
        <taxon>Alphaproteobacteria</taxon>
        <taxon>Maricaulales</taxon>
        <taxon>Maricaulaceae</taxon>
        <taxon>Marinicauda</taxon>
    </lineage>
</organism>
<protein>
    <recommendedName>
        <fullName evidence="2">Nitrate/nitrite sensing protein domain-containing protein</fullName>
    </recommendedName>
</protein>
<keyword evidence="1" id="KW-0472">Membrane</keyword>
<proteinExistence type="predicted"/>
<dbReference type="Proteomes" id="UP000305451">
    <property type="component" value="Unassembled WGS sequence"/>
</dbReference>
<evidence type="ECO:0000313" key="4">
    <source>
        <dbReference type="Proteomes" id="UP000305451"/>
    </source>
</evidence>
<feature type="transmembrane region" description="Helical" evidence="1">
    <location>
        <begin position="322"/>
        <end position="344"/>
    </location>
</feature>
<evidence type="ECO:0000256" key="1">
    <source>
        <dbReference type="SAM" id="Phobius"/>
    </source>
</evidence>
<reference evidence="3 4" key="1">
    <citation type="journal article" date="2013" name="Int. J. Syst. Evol. Microbiol.">
        <title>Marinicauda pacifica gen. nov., sp. nov., a prosthecate alphaproteobacterium of the family Hyphomonadaceae isolated from deep seawater.</title>
        <authorList>
            <person name="Zhang X.Y."/>
            <person name="Li G.W."/>
            <person name="Wang C.S."/>
            <person name="Zhang Y.J."/>
            <person name="Xu X.W."/>
            <person name="Li H."/>
            <person name="Liu A."/>
            <person name="Liu C."/>
            <person name="Xie B.B."/>
            <person name="Qin Q.L."/>
            <person name="Xu Z."/>
            <person name="Chen X.L."/>
            <person name="Zhou B.C."/>
            <person name="Zhang Y.Z."/>
        </authorList>
    </citation>
    <scope>NUCLEOTIDE SEQUENCE [LARGE SCALE GENOMIC DNA]</scope>
    <source>
        <strain evidence="3 4">P-1 km-3</strain>
    </source>
</reference>
<dbReference type="AlphaFoldDB" id="A0A4S2HAJ8"/>
<gene>
    <name evidence="3" type="ORF">E5162_06820</name>
</gene>
<evidence type="ECO:0000259" key="2">
    <source>
        <dbReference type="Pfam" id="PF08376"/>
    </source>
</evidence>